<reference evidence="17 18" key="1">
    <citation type="submission" date="2023-06" db="EMBL/GenBank/DDBJ databases">
        <title>Sporosarcina sp. nov., isolated from Korean traditional fermented seafood 'Jeotgal'.</title>
        <authorList>
            <person name="Yang A.I."/>
            <person name="Shin N.-R."/>
        </authorList>
    </citation>
    <scope>NUCLEOTIDE SEQUENCE [LARGE SCALE GENOMIC DNA]</scope>
    <source>
        <strain evidence="17 18">KCTC13119</strain>
    </source>
</reference>
<keyword evidence="11 14" id="KW-1133">Transmembrane helix</keyword>
<keyword evidence="9 17" id="KW-0418">Kinase</keyword>
<dbReference type="InterPro" id="IPR036097">
    <property type="entry name" value="HisK_dim/P_sf"/>
</dbReference>
<evidence type="ECO:0000256" key="2">
    <source>
        <dbReference type="ARBA" id="ARBA00004651"/>
    </source>
</evidence>
<organism evidence="17 18">
    <name type="scientific">Sporosarcina saromensis</name>
    <dbReference type="NCBI Taxonomy" id="359365"/>
    <lineage>
        <taxon>Bacteria</taxon>
        <taxon>Bacillati</taxon>
        <taxon>Bacillota</taxon>
        <taxon>Bacilli</taxon>
        <taxon>Bacillales</taxon>
        <taxon>Caryophanaceae</taxon>
        <taxon>Sporosarcina</taxon>
    </lineage>
</organism>
<evidence type="ECO:0000313" key="18">
    <source>
        <dbReference type="Proteomes" id="UP001282284"/>
    </source>
</evidence>
<keyword evidence="7 14" id="KW-0812">Transmembrane</keyword>
<comment type="subcellular location">
    <subcellularLocation>
        <location evidence="2">Cell membrane</location>
        <topology evidence="2">Multi-pass membrane protein</topology>
    </subcellularLocation>
</comment>
<evidence type="ECO:0000259" key="16">
    <source>
        <dbReference type="PROSITE" id="PS50885"/>
    </source>
</evidence>
<keyword evidence="12" id="KW-0902">Two-component regulatory system</keyword>
<evidence type="ECO:0000256" key="3">
    <source>
        <dbReference type="ARBA" id="ARBA00012438"/>
    </source>
</evidence>
<dbReference type="SUPFAM" id="SSF47384">
    <property type="entry name" value="Homodimeric domain of signal transducing histidine kinase"/>
    <property type="match status" value="1"/>
</dbReference>
<feature type="domain" description="Histidine kinase" evidence="15">
    <location>
        <begin position="241"/>
        <end position="453"/>
    </location>
</feature>
<feature type="domain" description="HAMP" evidence="16">
    <location>
        <begin position="181"/>
        <end position="233"/>
    </location>
</feature>
<keyword evidence="5" id="KW-0597">Phosphoprotein</keyword>
<dbReference type="InterPro" id="IPR003594">
    <property type="entry name" value="HATPase_dom"/>
</dbReference>
<keyword evidence="6" id="KW-0808">Transferase</keyword>
<dbReference type="SUPFAM" id="SSF55874">
    <property type="entry name" value="ATPase domain of HSP90 chaperone/DNA topoisomerase II/histidine kinase"/>
    <property type="match status" value="1"/>
</dbReference>
<dbReference type="PROSITE" id="PS50109">
    <property type="entry name" value="HIS_KIN"/>
    <property type="match status" value="1"/>
</dbReference>
<evidence type="ECO:0000256" key="11">
    <source>
        <dbReference type="ARBA" id="ARBA00022989"/>
    </source>
</evidence>
<dbReference type="InterPro" id="IPR003660">
    <property type="entry name" value="HAMP_dom"/>
</dbReference>
<evidence type="ECO:0000259" key="15">
    <source>
        <dbReference type="PROSITE" id="PS50109"/>
    </source>
</evidence>
<evidence type="ECO:0000256" key="14">
    <source>
        <dbReference type="SAM" id="Phobius"/>
    </source>
</evidence>
<keyword evidence="13 14" id="KW-0472">Membrane</keyword>
<comment type="catalytic activity">
    <reaction evidence="1">
        <text>ATP + protein L-histidine = ADP + protein N-phospho-L-histidine.</text>
        <dbReference type="EC" id="2.7.13.3"/>
    </reaction>
</comment>
<protein>
    <recommendedName>
        <fullName evidence="3">histidine kinase</fullName>
        <ecNumber evidence="3">2.7.13.3</ecNumber>
    </recommendedName>
</protein>
<dbReference type="InterPro" id="IPR036890">
    <property type="entry name" value="HATPase_C_sf"/>
</dbReference>
<keyword evidence="8" id="KW-0547">Nucleotide-binding</keyword>
<dbReference type="Pfam" id="PF00672">
    <property type="entry name" value="HAMP"/>
    <property type="match status" value="1"/>
</dbReference>
<dbReference type="Pfam" id="PF00512">
    <property type="entry name" value="HisKA"/>
    <property type="match status" value="1"/>
</dbReference>
<dbReference type="CDD" id="cd06225">
    <property type="entry name" value="HAMP"/>
    <property type="match status" value="1"/>
</dbReference>
<sequence length="453" mass="51949">MLKRISTKLAAYFILSFLLLESILMIYLHQTIIHARIEEEFERVMANGSNHREVLEDYYSEETMNHIVLMEYGKESEVVITGENDEVIQSSAENLLALNKYLKLLDGSRREDDQLLLDDWKNSEYIVSVHPYQIADWSGHVVMFQKTEPIQRLVDRVNLHFGLAGGVSIIILFVIYLVLSKFLTRPLVHMKEATEKLREGDFRVSLPNAGKDELGELSMAIMELATDLETMKTERNEFLASISHELSTPLTYMIGYLKVAMRNELTDEERMEYLKIIAEESNRMKELVKDLMELAKMDELSFTVEKTYFSAQRFAKELYRLVQPSFELKNINLTILCEKDFQLFADPLRLEQILLNLLDNALKYSEANTDVTMTVYEEGANAVLQVSDEGIGIPHDEIDRIFDKLYRVEKSRSRTSGGSGLGLAIVKELVEAHDGVIYVESRVGTGSTFIVKL</sequence>
<feature type="transmembrane region" description="Helical" evidence="14">
    <location>
        <begin position="9"/>
        <end position="28"/>
    </location>
</feature>
<evidence type="ECO:0000256" key="9">
    <source>
        <dbReference type="ARBA" id="ARBA00022777"/>
    </source>
</evidence>
<dbReference type="InterPro" id="IPR003661">
    <property type="entry name" value="HisK_dim/P_dom"/>
</dbReference>
<dbReference type="SMART" id="SM00304">
    <property type="entry name" value="HAMP"/>
    <property type="match status" value="1"/>
</dbReference>
<evidence type="ECO:0000256" key="7">
    <source>
        <dbReference type="ARBA" id="ARBA00022692"/>
    </source>
</evidence>
<evidence type="ECO:0000256" key="10">
    <source>
        <dbReference type="ARBA" id="ARBA00022840"/>
    </source>
</evidence>
<dbReference type="Pfam" id="PF02518">
    <property type="entry name" value="HATPase_c"/>
    <property type="match status" value="1"/>
</dbReference>
<dbReference type="Proteomes" id="UP001282284">
    <property type="component" value="Unassembled WGS sequence"/>
</dbReference>
<comment type="caution">
    <text evidence="17">The sequence shown here is derived from an EMBL/GenBank/DDBJ whole genome shotgun (WGS) entry which is preliminary data.</text>
</comment>
<evidence type="ECO:0000256" key="12">
    <source>
        <dbReference type="ARBA" id="ARBA00023012"/>
    </source>
</evidence>
<dbReference type="PANTHER" id="PTHR45528:SF1">
    <property type="entry name" value="SENSOR HISTIDINE KINASE CPXA"/>
    <property type="match status" value="1"/>
</dbReference>
<dbReference type="InterPro" id="IPR050398">
    <property type="entry name" value="HssS/ArlS-like"/>
</dbReference>
<dbReference type="CDD" id="cd00082">
    <property type="entry name" value="HisKA"/>
    <property type="match status" value="1"/>
</dbReference>
<keyword evidence="4" id="KW-1003">Cell membrane</keyword>
<gene>
    <name evidence="17" type="ORF">QT711_04415</name>
</gene>
<dbReference type="PROSITE" id="PS50885">
    <property type="entry name" value="HAMP"/>
    <property type="match status" value="1"/>
</dbReference>
<evidence type="ECO:0000256" key="8">
    <source>
        <dbReference type="ARBA" id="ARBA00022741"/>
    </source>
</evidence>
<dbReference type="EMBL" id="JAUBDI010000002">
    <property type="protein sequence ID" value="MDW0112417.1"/>
    <property type="molecule type" value="Genomic_DNA"/>
</dbReference>
<evidence type="ECO:0000256" key="1">
    <source>
        <dbReference type="ARBA" id="ARBA00000085"/>
    </source>
</evidence>
<accession>A0ABU4GA08</accession>
<evidence type="ECO:0000256" key="5">
    <source>
        <dbReference type="ARBA" id="ARBA00022553"/>
    </source>
</evidence>
<dbReference type="PANTHER" id="PTHR45528">
    <property type="entry name" value="SENSOR HISTIDINE KINASE CPXA"/>
    <property type="match status" value="1"/>
</dbReference>
<dbReference type="GO" id="GO:0016301">
    <property type="term" value="F:kinase activity"/>
    <property type="evidence" value="ECO:0007669"/>
    <property type="project" value="UniProtKB-KW"/>
</dbReference>
<dbReference type="Gene3D" id="6.10.340.10">
    <property type="match status" value="1"/>
</dbReference>
<dbReference type="RefSeq" id="WP_317942299.1">
    <property type="nucleotide sequence ID" value="NZ_JAUBDI010000002.1"/>
</dbReference>
<evidence type="ECO:0000256" key="4">
    <source>
        <dbReference type="ARBA" id="ARBA00022475"/>
    </source>
</evidence>
<dbReference type="Gene3D" id="1.10.287.130">
    <property type="match status" value="1"/>
</dbReference>
<dbReference type="InterPro" id="IPR004358">
    <property type="entry name" value="Sig_transdc_His_kin-like_C"/>
</dbReference>
<dbReference type="Gene3D" id="3.30.565.10">
    <property type="entry name" value="Histidine kinase-like ATPase, C-terminal domain"/>
    <property type="match status" value="1"/>
</dbReference>
<dbReference type="CDD" id="cd00075">
    <property type="entry name" value="HATPase"/>
    <property type="match status" value="1"/>
</dbReference>
<dbReference type="SUPFAM" id="SSF158472">
    <property type="entry name" value="HAMP domain-like"/>
    <property type="match status" value="1"/>
</dbReference>
<dbReference type="InterPro" id="IPR005467">
    <property type="entry name" value="His_kinase_dom"/>
</dbReference>
<proteinExistence type="predicted"/>
<name>A0ABU4GA08_9BACL</name>
<keyword evidence="18" id="KW-1185">Reference proteome</keyword>
<evidence type="ECO:0000256" key="13">
    <source>
        <dbReference type="ARBA" id="ARBA00023136"/>
    </source>
</evidence>
<dbReference type="SMART" id="SM00387">
    <property type="entry name" value="HATPase_c"/>
    <property type="match status" value="1"/>
</dbReference>
<feature type="transmembrane region" description="Helical" evidence="14">
    <location>
        <begin position="159"/>
        <end position="179"/>
    </location>
</feature>
<evidence type="ECO:0000256" key="6">
    <source>
        <dbReference type="ARBA" id="ARBA00022679"/>
    </source>
</evidence>
<dbReference type="EC" id="2.7.13.3" evidence="3"/>
<evidence type="ECO:0000313" key="17">
    <source>
        <dbReference type="EMBL" id="MDW0112417.1"/>
    </source>
</evidence>
<dbReference type="PRINTS" id="PR00344">
    <property type="entry name" value="BCTRLSENSOR"/>
</dbReference>
<keyword evidence="10" id="KW-0067">ATP-binding</keyword>
<dbReference type="SMART" id="SM00388">
    <property type="entry name" value="HisKA"/>
    <property type="match status" value="1"/>
</dbReference>